<dbReference type="InterPro" id="IPR019920">
    <property type="entry name" value="F420-binding_dom_put"/>
</dbReference>
<dbReference type="Pfam" id="PF01243">
    <property type="entry name" value="PNPOx_N"/>
    <property type="match status" value="1"/>
</dbReference>
<dbReference type="InterPro" id="IPR011576">
    <property type="entry name" value="Pyridox_Oxase_N"/>
</dbReference>
<proteinExistence type="predicted"/>
<dbReference type="InterPro" id="IPR012349">
    <property type="entry name" value="Split_barrel_FMN-bd"/>
</dbReference>
<gene>
    <name evidence="3" type="ORF">AB0887_02680</name>
</gene>
<name>A0ABV3LN25_9ACTN</name>
<protein>
    <submittedName>
        <fullName evidence="3">PPOX class F420-dependent oxidoreductase</fullName>
    </submittedName>
</protein>
<feature type="domain" description="Pyridoxamine 5'-phosphate oxidase N-terminal" evidence="2">
    <location>
        <begin position="5"/>
        <end position="111"/>
    </location>
</feature>
<dbReference type="PANTHER" id="PTHR35176">
    <property type="entry name" value="HEME OXYGENASE HI_0854-RELATED"/>
    <property type="match status" value="1"/>
</dbReference>
<evidence type="ECO:0000256" key="1">
    <source>
        <dbReference type="ARBA" id="ARBA00023002"/>
    </source>
</evidence>
<dbReference type="Proteomes" id="UP001553843">
    <property type="component" value="Unassembled WGS sequence"/>
</dbReference>
<accession>A0ABV3LN25</accession>
<dbReference type="SUPFAM" id="SSF50475">
    <property type="entry name" value="FMN-binding split barrel"/>
    <property type="match status" value="1"/>
</dbReference>
<dbReference type="RefSeq" id="WP_359776606.1">
    <property type="nucleotide sequence ID" value="NZ_JBEYRR010000003.1"/>
</dbReference>
<dbReference type="EMBL" id="JBEYRS010000001">
    <property type="protein sequence ID" value="MEW2360868.1"/>
    <property type="molecule type" value="Genomic_DNA"/>
</dbReference>
<dbReference type="Gene3D" id="2.30.110.10">
    <property type="entry name" value="Electron Transport, Fmn-binding Protein, Chain A"/>
    <property type="match status" value="1"/>
</dbReference>
<dbReference type="PANTHER" id="PTHR35176:SF1">
    <property type="entry name" value="F420H(2)-DEPENDENT BILIVERDIN REDUCTASE"/>
    <property type="match status" value="1"/>
</dbReference>
<sequence>MSETEWRTFTLTGTRTGKLATTRANGRPHVTPVWFLLDETGEPHPRLVFTTWHQSLKYKALRRNPQFSLCVDDQEPPYSYVMLECTAEFTDDPRELRRWATRIGRRYMGTEQADAYGARNSVDGEYLVRAVVDRVIASRAIAE</sequence>
<dbReference type="InterPro" id="IPR052019">
    <property type="entry name" value="F420H2_bilvrd_red/Heme_oxyg"/>
</dbReference>
<dbReference type="NCBIfam" id="TIGR03618">
    <property type="entry name" value="Rv1155_F420"/>
    <property type="match status" value="1"/>
</dbReference>
<reference evidence="3 4" key="1">
    <citation type="submission" date="2024-06" db="EMBL/GenBank/DDBJ databases">
        <title>The Natural Products Discovery Center: Release of the First 8490 Sequenced Strains for Exploring Actinobacteria Biosynthetic Diversity.</title>
        <authorList>
            <person name="Kalkreuter E."/>
            <person name="Kautsar S.A."/>
            <person name="Yang D."/>
            <person name="Bader C.D."/>
            <person name="Teijaro C.N."/>
            <person name="Fluegel L."/>
            <person name="Davis C.M."/>
            <person name="Simpson J.R."/>
            <person name="Lauterbach L."/>
            <person name="Steele A.D."/>
            <person name="Gui C."/>
            <person name="Meng S."/>
            <person name="Li G."/>
            <person name="Viehrig K."/>
            <person name="Ye F."/>
            <person name="Su P."/>
            <person name="Kiefer A.F."/>
            <person name="Nichols A."/>
            <person name="Cepeda A.J."/>
            <person name="Yan W."/>
            <person name="Fan B."/>
            <person name="Jiang Y."/>
            <person name="Adhikari A."/>
            <person name="Zheng C.-J."/>
            <person name="Schuster L."/>
            <person name="Cowan T.M."/>
            <person name="Smanski M.J."/>
            <person name="Chevrette M.G."/>
            <person name="De Carvalho L.P.S."/>
            <person name="Shen B."/>
        </authorList>
    </citation>
    <scope>NUCLEOTIDE SEQUENCE [LARGE SCALE GENOMIC DNA]</scope>
    <source>
        <strain evidence="3 4">NPDC047833</strain>
    </source>
</reference>
<evidence type="ECO:0000259" key="2">
    <source>
        <dbReference type="Pfam" id="PF01243"/>
    </source>
</evidence>
<keyword evidence="4" id="KW-1185">Reference proteome</keyword>
<keyword evidence="1" id="KW-0560">Oxidoreductase</keyword>
<comment type="caution">
    <text evidence="3">The sequence shown here is derived from an EMBL/GenBank/DDBJ whole genome shotgun (WGS) entry which is preliminary data.</text>
</comment>
<organism evidence="3 4">
    <name type="scientific">Streptomyces huasconensis</name>
    <dbReference type="NCBI Taxonomy" id="1854574"/>
    <lineage>
        <taxon>Bacteria</taxon>
        <taxon>Bacillati</taxon>
        <taxon>Actinomycetota</taxon>
        <taxon>Actinomycetes</taxon>
        <taxon>Kitasatosporales</taxon>
        <taxon>Streptomycetaceae</taxon>
        <taxon>Streptomyces</taxon>
    </lineage>
</organism>
<evidence type="ECO:0000313" key="4">
    <source>
        <dbReference type="Proteomes" id="UP001553843"/>
    </source>
</evidence>
<evidence type="ECO:0000313" key="3">
    <source>
        <dbReference type="EMBL" id="MEW2360868.1"/>
    </source>
</evidence>